<name>A0A7T1BYA0_PROCL</name>
<feature type="non-terminal residue" evidence="11">
    <location>
        <position position="1"/>
    </location>
</feature>
<dbReference type="HAMAP" id="MF_00825">
    <property type="entry name" value="3_HAO"/>
    <property type="match status" value="1"/>
</dbReference>
<evidence type="ECO:0000256" key="2">
    <source>
        <dbReference type="ARBA" id="ARBA00002752"/>
    </source>
</evidence>
<gene>
    <name evidence="11" type="primary">Haao</name>
</gene>
<evidence type="ECO:0000256" key="4">
    <source>
        <dbReference type="ARBA" id="ARBA00022642"/>
    </source>
</evidence>
<organism evidence="11">
    <name type="scientific">Procambarus clarkii</name>
    <name type="common">Red swamp crayfish</name>
    <dbReference type="NCBI Taxonomy" id="6728"/>
    <lineage>
        <taxon>Eukaryota</taxon>
        <taxon>Metazoa</taxon>
        <taxon>Ecdysozoa</taxon>
        <taxon>Arthropoda</taxon>
        <taxon>Crustacea</taxon>
        <taxon>Multicrustacea</taxon>
        <taxon>Malacostraca</taxon>
        <taxon>Eumalacostraca</taxon>
        <taxon>Eucarida</taxon>
        <taxon>Decapoda</taxon>
        <taxon>Pleocyemata</taxon>
        <taxon>Astacidea</taxon>
        <taxon>Astacoidea</taxon>
        <taxon>Cambaridae</taxon>
        <taxon>Procambarus</taxon>
    </lineage>
</organism>
<dbReference type="Pfam" id="PF06052">
    <property type="entry name" value="3-HAO"/>
    <property type="match status" value="1"/>
</dbReference>
<proteinExistence type="evidence at transcript level"/>
<keyword evidence="6 11" id="KW-0223">Dioxygenase</keyword>
<sequence>MAPVPHLIHAIPTWIEENKKFFLPPVCNKMMHGDGQLKVFYVGGPNQRKDFHIEEGEEFFYMVKGDMNLITLQNGAFKDVIIKEGEVFQLPGKVPHSPQRFSDTVGLVVERERVKSELDCLRYYVEGTTETLFEKWFYCSDLAVQLQPVIKEFFMSQQYKTGKPVPGTISENPPWVPDALRIVEEPFSLAKWLNKHRAEVDQEGEKRLFDLSYQSDVVALGRGSHHHHLAGVETWLWQLEGESEVTIGEDTVLMRPQESMLVRSDTPFTHTRKEGSLCLSVVMDPNQKKRAFTHLK</sequence>
<dbReference type="GO" id="GO:0005506">
    <property type="term" value="F:iron ion binding"/>
    <property type="evidence" value="ECO:0007669"/>
    <property type="project" value="InterPro"/>
</dbReference>
<dbReference type="InterPro" id="IPR011051">
    <property type="entry name" value="RmlC_Cupin_sf"/>
</dbReference>
<dbReference type="InterPro" id="IPR014710">
    <property type="entry name" value="RmlC-like_jellyroll"/>
</dbReference>
<evidence type="ECO:0000256" key="8">
    <source>
        <dbReference type="ARBA" id="ARBA00023004"/>
    </source>
</evidence>
<protein>
    <recommendedName>
        <fullName evidence="10">3-hydroxyanthranilate 3,4-dioxygenase</fullName>
        <ecNumber evidence="10">1.13.11.6</ecNumber>
    </recommendedName>
</protein>
<comment type="function">
    <text evidence="2">Catalyzes the oxidative ring opening of 3-hydroxyanthranilate to 2-amino-3-carboxymuconate semialdehyde, which spontaneously cyclizes to quinolinate.</text>
</comment>
<dbReference type="NCBIfam" id="TIGR03037">
    <property type="entry name" value="anthran_nbaC"/>
    <property type="match status" value="1"/>
</dbReference>
<dbReference type="EMBL" id="MT942659">
    <property type="protein sequence ID" value="QPM92695.1"/>
    <property type="molecule type" value="mRNA"/>
</dbReference>
<evidence type="ECO:0000256" key="5">
    <source>
        <dbReference type="ARBA" id="ARBA00022723"/>
    </source>
</evidence>
<dbReference type="GO" id="GO:0046874">
    <property type="term" value="P:quinolinate metabolic process"/>
    <property type="evidence" value="ECO:0007669"/>
    <property type="project" value="TreeGrafter"/>
</dbReference>
<dbReference type="SUPFAM" id="SSF51182">
    <property type="entry name" value="RmlC-like cupins"/>
    <property type="match status" value="2"/>
</dbReference>
<dbReference type="Gene3D" id="2.60.120.10">
    <property type="entry name" value="Jelly Rolls"/>
    <property type="match status" value="1"/>
</dbReference>
<dbReference type="GO" id="GO:0005737">
    <property type="term" value="C:cytoplasm"/>
    <property type="evidence" value="ECO:0007669"/>
    <property type="project" value="TreeGrafter"/>
</dbReference>
<dbReference type="UniPathway" id="UPA00253">
    <property type="reaction ID" value="UER00330"/>
</dbReference>
<dbReference type="AlphaFoldDB" id="A0A7T1BYA0"/>
<keyword evidence="3" id="KW-0963">Cytoplasm</keyword>
<evidence type="ECO:0000256" key="6">
    <source>
        <dbReference type="ARBA" id="ARBA00022964"/>
    </source>
</evidence>
<dbReference type="PANTHER" id="PTHR15497:SF1">
    <property type="entry name" value="3-HYDROXYANTHRANILATE 3,4-DIOXYGENASE"/>
    <property type="match status" value="1"/>
</dbReference>
<comment type="cofactor">
    <cofactor evidence="1">
        <name>Fe(2+)</name>
        <dbReference type="ChEBI" id="CHEBI:29033"/>
    </cofactor>
</comment>
<dbReference type="InterPro" id="IPR010329">
    <property type="entry name" value="3hydroanth_dOase"/>
</dbReference>
<evidence type="ECO:0000256" key="9">
    <source>
        <dbReference type="ARBA" id="ARBA00052793"/>
    </source>
</evidence>
<evidence type="ECO:0000313" key="11">
    <source>
        <dbReference type="EMBL" id="QPM92695.1"/>
    </source>
</evidence>
<evidence type="ECO:0000256" key="3">
    <source>
        <dbReference type="ARBA" id="ARBA00022490"/>
    </source>
</evidence>
<evidence type="ECO:0000256" key="10">
    <source>
        <dbReference type="ARBA" id="ARBA00067051"/>
    </source>
</evidence>
<dbReference type="GO" id="GO:0034354">
    <property type="term" value="P:'de novo' NAD+ biosynthetic process from L-tryptophan"/>
    <property type="evidence" value="ECO:0007669"/>
    <property type="project" value="TreeGrafter"/>
</dbReference>
<keyword evidence="5" id="KW-0479">Metal-binding</keyword>
<reference evidence="11" key="1">
    <citation type="submission" date="2020-08" db="EMBL/GenBank/DDBJ databases">
        <title>Transcriptome of the abdominal nerve cord of crayfish Procambarus clarkii.</title>
        <authorList>
            <person name="Gonzalez-Barrios J.A."/>
            <person name="Calderon-Rosete G."/>
            <person name="Rodriguez-Sosa L."/>
            <person name="Pina-Leyva C."/>
            <person name="Lara-Lozano M."/>
            <person name="Moreno-Sandoval H.N."/>
        </authorList>
    </citation>
    <scope>NUCLEOTIDE SEQUENCE</scope>
    <source>
        <strain evidence="11">PC02122016</strain>
        <tissue evidence="11">Abdominal nerve cord</tissue>
    </source>
</reference>
<keyword evidence="7 11" id="KW-0560">Oxidoreductase</keyword>
<dbReference type="GO" id="GO:0000334">
    <property type="term" value="F:3-hydroxyanthranilate 3,4-dioxygenase activity"/>
    <property type="evidence" value="ECO:0007669"/>
    <property type="project" value="UniProtKB-EC"/>
</dbReference>
<dbReference type="EC" id="1.13.11.6" evidence="10"/>
<comment type="catalytic activity">
    <reaction evidence="9">
        <text>3-hydroxyanthranilate + O2 = (2Z,4Z)-2-amino-3-carboxymuconate 6-semialdehyde</text>
        <dbReference type="Rhea" id="RHEA:17953"/>
        <dbReference type="ChEBI" id="CHEBI:15379"/>
        <dbReference type="ChEBI" id="CHEBI:36559"/>
        <dbReference type="ChEBI" id="CHEBI:77612"/>
        <dbReference type="EC" id="1.13.11.6"/>
    </reaction>
</comment>
<dbReference type="OrthoDB" id="204928at2759"/>
<dbReference type="FunFam" id="2.60.120.10:FF:000077">
    <property type="entry name" value="3-hydroxyanthranilate 3,4-dioxygenase"/>
    <property type="match status" value="1"/>
</dbReference>
<keyword evidence="8" id="KW-0408">Iron</keyword>
<keyword evidence="4" id="KW-0662">Pyridine nucleotide biosynthesis</keyword>
<dbReference type="CDD" id="cd06123">
    <property type="entry name" value="cupin_HAO"/>
    <property type="match status" value="1"/>
</dbReference>
<evidence type="ECO:0000256" key="1">
    <source>
        <dbReference type="ARBA" id="ARBA00001954"/>
    </source>
</evidence>
<dbReference type="PANTHER" id="PTHR15497">
    <property type="entry name" value="3-HYDROXYANTHRANILATE 3,4-DIOXYGENASE"/>
    <property type="match status" value="1"/>
</dbReference>
<accession>A0A7T1BYA0</accession>
<evidence type="ECO:0000256" key="7">
    <source>
        <dbReference type="ARBA" id="ARBA00023002"/>
    </source>
</evidence>